<accession>A0A0B7B7Q8</accession>
<dbReference type="PANTHER" id="PTHR13375:SF3">
    <property type="entry name" value="THO COMPLEX SUBUNIT 5 HOMOLOG"/>
    <property type="match status" value="1"/>
</dbReference>
<feature type="region of interest" description="Disordered" evidence="5">
    <location>
        <begin position="332"/>
        <end position="356"/>
    </location>
</feature>
<comment type="similarity">
    <text evidence="2">Belongs to the THOC5 family.</text>
</comment>
<name>A0A0B7B7Q8_9EUPU</name>
<dbReference type="EMBL" id="HACG01042057">
    <property type="protein sequence ID" value="CEK88922.1"/>
    <property type="molecule type" value="Transcribed_RNA"/>
</dbReference>
<feature type="region of interest" description="Disordered" evidence="5">
    <location>
        <begin position="54"/>
        <end position="75"/>
    </location>
</feature>
<dbReference type="GO" id="GO:0003729">
    <property type="term" value="F:mRNA binding"/>
    <property type="evidence" value="ECO:0007669"/>
    <property type="project" value="TreeGrafter"/>
</dbReference>
<sequence>KRLFSVKFVFVLSVNSIRQSTKMSKEETLDGKKKRLLKGELTASLGDVKKYKPDLITRQESQTPSTEEDEALQRDPQADLQSFQASCDFLKSTIKEIKEMKKMHPDTSAEISSIRTDATIHFIHMKKLNRLAHFRCRKVRDITNEAKYKIDQCHLQLQNLLYEAMHLEKEITKCMEFKSKDEEIELVSLEEFYKKAPKTVSNPEVTKGDVHQQMLARLEWELEQRKQLAAKLTETKSEKEKITQEIQSKQDYLDTLQPKLAAILQATRPVQDYLDMPYDIIKEEHQKAQHLPLPLYVLYMQTSAYKEACDKYLKISIVGDVDAAKSLMSITFEPDEDSDSDQDEREKGDSKRRRKSSEAINLEIKNKVLKKHPLSVVLEVSSKDGAELQLTFFYLMALNIITVNVHVNQDPGVAVSTISGGDLLSPDLILDELYPNDHGNDSPNVANHFEFKRHGLQEIPSYIPVIGRPYLWCQWMGGLQFLSKDLNKEGNANRDDGDGESSFNVSRIVAVKSRHGISSANMQKTIHLLRERMKARTCLLHVLSSLERGIIPLSAESVKMFPAKINAQLSAWRRSTFQDVLSLPHADRFIKAGVIRESDLIFMAVVDRGSAKMTAHVVLTADCPRVAPLFVVDILWQTLRTALNDVHIMELEEEVNLHFRELLQGKSRDQLLANQLQRLLMCFDVYLETDTRACSLVPVEIPKEKMIPRTCRGPARSKPYKFVPELGIFTHRC</sequence>
<protein>
    <recommendedName>
        <fullName evidence="7">THO complex subunit 5 homolog</fullName>
    </recommendedName>
</protein>
<feature type="coiled-coil region" evidence="4">
    <location>
        <begin position="215"/>
        <end position="245"/>
    </location>
</feature>
<dbReference type="InterPro" id="IPR019163">
    <property type="entry name" value="THO_Thoc5"/>
</dbReference>
<proteinExistence type="inferred from homology"/>
<dbReference type="Pfam" id="PF09766">
    <property type="entry name" value="FmiP_Thoc5"/>
    <property type="match status" value="1"/>
</dbReference>
<feature type="non-terminal residue" evidence="6">
    <location>
        <position position="1"/>
    </location>
</feature>
<dbReference type="GO" id="GO:0000445">
    <property type="term" value="C:THO complex part of transcription export complex"/>
    <property type="evidence" value="ECO:0007669"/>
    <property type="project" value="TreeGrafter"/>
</dbReference>
<feature type="compositionally biased region" description="Acidic residues" evidence="5">
    <location>
        <begin position="333"/>
        <end position="343"/>
    </location>
</feature>
<evidence type="ECO:0000256" key="5">
    <source>
        <dbReference type="SAM" id="MobiDB-lite"/>
    </source>
</evidence>
<keyword evidence="3" id="KW-0539">Nucleus</keyword>
<reference evidence="6" key="1">
    <citation type="submission" date="2014-12" db="EMBL/GenBank/DDBJ databases">
        <title>Insight into the proteome of Arion vulgaris.</title>
        <authorList>
            <person name="Aradska J."/>
            <person name="Bulat T."/>
            <person name="Smidak R."/>
            <person name="Sarate P."/>
            <person name="Gangsoo J."/>
            <person name="Sialana F."/>
            <person name="Bilban M."/>
            <person name="Lubec G."/>
        </authorList>
    </citation>
    <scope>NUCLEOTIDE SEQUENCE</scope>
    <source>
        <tissue evidence="6">Skin</tissue>
    </source>
</reference>
<evidence type="ECO:0000256" key="3">
    <source>
        <dbReference type="ARBA" id="ARBA00023242"/>
    </source>
</evidence>
<evidence type="ECO:0000313" key="6">
    <source>
        <dbReference type="EMBL" id="CEK88922.1"/>
    </source>
</evidence>
<dbReference type="PANTHER" id="PTHR13375">
    <property type="entry name" value="FMS INTERACTING PROTEIN"/>
    <property type="match status" value="1"/>
</dbReference>
<organism evidence="6">
    <name type="scientific">Arion vulgaris</name>
    <dbReference type="NCBI Taxonomy" id="1028688"/>
    <lineage>
        <taxon>Eukaryota</taxon>
        <taxon>Metazoa</taxon>
        <taxon>Spiralia</taxon>
        <taxon>Lophotrochozoa</taxon>
        <taxon>Mollusca</taxon>
        <taxon>Gastropoda</taxon>
        <taxon>Heterobranchia</taxon>
        <taxon>Euthyneura</taxon>
        <taxon>Panpulmonata</taxon>
        <taxon>Eupulmonata</taxon>
        <taxon>Stylommatophora</taxon>
        <taxon>Helicina</taxon>
        <taxon>Arionoidea</taxon>
        <taxon>Arionidae</taxon>
        <taxon>Arion</taxon>
    </lineage>
</organism>
<evidence type="ECO:0000256" key="2">
    <source>
        <dbReference type="ARBA" id="ARBA00008044"/>
    </source>
</evidence>
<dbReference type="GO" id="GO:0006406">
    <property type="term" value="P:mRNA export from nucleus"/>
    <property type="evidence" value="ECO:0007669"/>
    <property type="project" value="TreeGrafter"/>
</dbReference>
<evidence type="ECO:0000256" key="4">
    <source>
        <dbReference type="SAM" id="Coils"/>
    </source>
</evidence>
<comment type="subcellular location">
    <subcellularLocation>
        <location evidence="1">Nucleus</location>
    </subcellularLocation>
</comment>
<gene>
    <name evidence="6" type="primary">ORF167882</name>
</gene>
<evidence type="ECO:0000256" key="1">
    <source>
        <dbReference type="ARBA" id="ARBA00004123"/>
    </source>
</evidence>
<dbReference type="AlphaFoldDB" id="A0A0B7B7Q8"/>
<keyword evidence="4" id="KW-0175">Coiled coil</keyword>
<evidence type="ECO:0008006" key="7">
    <source>
        <dbReference type="Google" id="ProtNLM"/>
    </source>
</evidence>